<accession>A0A0S7B6E2</accession>
<evidence type="ECO:0000256" key="3">
    <source>
        <dbReference type="ARBA" id="ARBA00023002"/>
    </source>
</evidence>
<evidence type="ECO:0000313" key="6">
    <source>
        <dbReference type="EMBL" id="GAP12462.1"/>
    </source>
</evidence>
<dbReference type="AlphaFoldDB" id="A0A0S7B6E2"/>
<evidence type="ECO:0000256" key="2">
    <source>
        <dbReference type="ARBA" id="ARBA00022643"/>
    </source>
</evidence>
<dbReference type="Gene3D" id="3.20.20.30">
    <property type="entry name" value="Luciferase-like domain"/>
    <property type="match status" value="1"/>
</dbReference>
<dbReference type="Pfam" id="PF00296">
    <property type="entry name" value="Bac_luciferase"/>
    <property type="match status" value="1"/>
</dbReference>
<name>A0A0S7B6E2_9CHLR</name>
<protein>
    <submittedName>
        <fullName evidence="6">Coenzyme F420-dependent N5,N10-methylene tetrahydromethanopterin reductase</fullName>
    </submittedName>
</protein>
<dbReference type="EMBL" id="DF967972">
    <property type="protein sequence ID" value="GAP12462.1"/>
    <property type="molecule type" value="Genomic_DNA"/>
</dbReference>
<evidence type="ECO:0000313" key="7">
    <source>
        <dbReference type="Proteomes" id="UP000055060"/>
    </source>
</evidence>
<dbReference type="InterPro" id="IPR050172">
    <property type="entry name" value="SsuD_RutA_monooxygenase"/>
</dbReference>
<organism evidence="6">
    <name type="scientific">Longilinea arvoryzae</name>
    <dbReference type="NCBI Taxonomy" id="360412"/>
    <lineage>
        <taxon>Bacteria</taxon>
        <taxon>Bacillati</taxon>
        <taxon>Chloroflexota</taxon>
        <taxon>Anaerolineae</taxon>
        <taxon>Anaerolineales</taxon>
        <taxon>Anaerolineaceae</taxon>
        <taxon>Longilinea</taxon>
    </lineage>
</organism>
<evidence type="ECO:0000256" key="4">
    <source>
        <dbReference type="ARBA" id="ARBA00023033"/>
    </source>
</evidence>
<keyword evidence="2" id="KW-0288">FMN</keyword>
<dbReference type="STRING" id="360412.LARV_00197"/>
<keyword evidence="7" id="KW-1185">Reference proteome</keyword>
<dbReference type="SUPFAM" id="SSF51679">
    <property type="entry name" value="Bacterial luciferase-like"/>
    <property type="match status" value="1"/>
</dbReference>
<dbReference type="InterPro" id="IPR036661">
    <property type="entry name" value="Luciferase-like_sf"/>
</dbReference>
<dbReference type="RefSeq" id="WP_075071885.1">
    <property type="nucleotide sequence ID" value="NZ_DF967972.1"/>
</dbReference>
<dbReference type="GO" id="GO:0046306">
    <property type="term" value="P:alkanesulfonate catabolic process"/>
    <property type="evidence" value="ECO:0007669"/>
    <property type="project" value="TreeGrafter"/>
</dbReference>
<gene>
    <name evidence="6" type="ORF">LARV_00197</name>
</gene>
<proteinExistence type="predicted"/>
<sequence length="275" mass="30124">MNFGVALPYLSAREIAELAYLAEEHGWDGAFVGDAIWTVDPIVSLSAAAMRTQRIRLGVMVVPVPLRKPWKIASESAALDHLSGGRLTLALATGAVWMGWQAFPDAVTDTRLRAEMLDETIDILTQLYAGQPFDYDGRHYHLKLTALDPQYYPPRPVQQPRIPLWVVGAWPRPKSMRRALKCDGVLPVKSGANGQFAALTPAEVAEVKAYIEANRAAQTPFDIVIEGSTAGLDAVERQARLAALRDAGATWWIEGLWGATFEEAAEHIRKGAPTI</sequence>
<dbReference type="Proteomes" id="UP000055060">
    <property type="component" value="Unassembled WGS sequence"/>
</dbReference>
<dbReference type="OrthoDB" id="151009at2"/>
<keyword evidence="3" id="KW-0560">Oxidoreductase</keyword>
<keyword evidence="1" id="KW-0285">Flavoprotein</keyword>
<dbReference type="PANTHER" id="PTHR42847:SF4">
    <property type="entry name" value="ALKANESULFONATE MONOOXYGENASE-RELATED"/>
    <property type="match status" value="1"/>
</dbReference>
<dbReference type="GO" id="GO:0008726">
    <property type="term" value="F:alkanesulfonate monooxygenase activity"/>
    <property type="evidence" value="ECO:0007669"/>
    <property type="project" value="TreeGrafter"/>
</dbReference>
<feature type="domain" description="Luciferase-like" evidence="5">
    <location>
        <begin position="11"/>
        <end position="232"/>
    </location>
</feature>
<reference evidence="6" key="1">
    <citation type="submission" date="2015-07" db="EMBL/GenBank/DDBJ databases">
        <title>Draft Genome Sequences of Anaerolinea thermolimosa IMO-1, Bellilinea caldifistulae GOMI-1, Leptolinea tardivitalis YMTK-2, Levilinea saccharolytica KIBI-1,Longilinea arvoryzae KOME-1, Previously Described as Members of the Anaerolineaceae (Chloroflexi).</title>
        <authorList>
            <person name="Sekiguchi Y."/>
            <person name="Ohashi A."/>
            <person name="Matsuura N."/>
            <person name="Tourlousse M.D."/>
        </authorList>
    </citation>
    <scope>NUCLEOTIDE SEQUENCE [LARGE SCALE GENOMIC DNA]</scope>
    <source>
        <strain evidence="6">KOME-1</strain>
    </source>
</reference>
<keyword evidence="4" id="KW-0503">Monooxygenase</keyword>
<dbReference type="InterPro" id="IPR011251">
    <property type="entry name" value="Luciferase-like_dom"/>
</dbReference>
<evidence type="ECO:0000259" key="5">
    <source>
        <dbReference type="Pfam" id="PF00296"/>
    </source>
</evidence>
<evidence type="ECO:0000256" key="1">
    <source>
        <dbReference type="ARBA" id="ARBA00022630"/>
    </source>
</evidence>
<dbReference type="PANTHER" id="PTHR42847">
    <property type="entry name" value="ALKANESULFONATE MONOOXYGENASE"/>
    <property type="match status" value="1"/>
</dbReference>